<dbReference type="InterPro" id="IPR002550">
    <property type="entry name" value="CNNM"/>
</dbReference>
<feature type="transmembrane region" description="Helical" evidence="2">
    <location>
        <begin position="12"/>
        <end position="34"/>
    </location>
</feature>
<protein>
    <recommendedName>
        <fullName evidence="3">CNNM transmembrane domain-containing protein</fullName>
    </recommendedName>
</protein>
<dbReference type="InterPro" id="IPR045095">
    <property type="entry name" value="ACDP"/>
</dbReference>
<feature type="transmembrane region" description="Helical" evidence="2">
    <location>
        <begin position="62"/>
        <end position="81"/>
    </location>
</feature>
<dbReference type="PROSITE" id="PS51846">
    <property type="entry name" value="CNNM"/>
    <property type="match status" value="1"/>
</dbReference>
<name>R4YJI5_OLEAN</name>
<dbReference type="HOGENOM" id="CLU_068411_0_0_6"/>
<proteinExistence type="predicted"/>
<dbReference type="GO" id="GO:0016020">
    <property type="term" value="C:membrane"/>
    <property type="evidence" value="ECO:0007669"/>
    <property type="project" value="UniProtKB-UniRule"/>
</dbReference>
<dbReference type="Proteomes" id="UP000032749">
    <property type="component" value="Chromosome"/>
</dbReference>
<evidence type="ECO:0000256" key="1">
    <source>
        <dbReference type="PROSITE-ProRule" id="PRU01193"/>
    </source>
</evidence>
<feature type="transmembrane region" description="Helical" evidence="2">
    <location>
        <begin position="87"/>
        <end position="106"/>
    </location>
</feature>
<dbReference type="OrthoDB" id="5470682at2"/>
<keyword evidence="5" id="KW-1185">Reference proteome</keyword>
<feature type="domain" description="CNNM transmembrane" evidence="3">
    <location>
        <begin position="3"/>
        <end position="180"/>
    </location>
</feature>
<evidence type="ECO:0000259" key="3">
    <source>
        <dbReference type="PROSITE" id="PS51846"/>
    </source>
</evidence>
<accession>R4YJI5</accession>
<dbReference type="Pfam" id="PF01595">
    <property type="entry name" value="CNNM"/>
    <property type="match status" value="1"/>
</dbReference>
<dbReference type="PATRIC" id="fig|698738.3.peg.196"/>
<sequence>MEFFTVDTLLWIGIIFCISQSAMFSGLNLAFFSLSRLQLEVEMKQGNVAAGKVLEARKDSNYLLTTILWGNVSINVLLTLLSDSALAGIAAFAFSTIFITIFGEILPQAYFSRNALRMASLLTPVLKFYQFILAPVARPCAIVLDKWLGKEGIDYLREKELISMIHAHMDAEDSEIDVIEGRGALNFLMIDKIKVTEEGELVDANSIIRLPTKVDFPLIPDVSRDADDPFLQLVNASGHHWVVLADEEGNPLLLLDADAALRAVLLNKDQPYDLYHFCRRPLVIRDTDKTISEVIRHLKSLPSSSKSDDAAIDYDAVLIWGEQPRIITGADILGKLLKGIKSTDLE</sequence>
<dbReference type="EMBL" id="FO203512">
    <property type="protein sequence ID" value="CCK74367.1"/>
    <property type="molecule type" value="Genomic_DNA"/>
</dbReference>
<evidence type="ECO:0000256" key="2">
    <source>
        <dbReference type="SAM" id="Phobius"/>
    </source>
</evidence>
<dbReference type="GO" id="GO:0010960">
    <property type="term" value="P:magnesium ion homeostasis"/>
    <property type="evidence" value="ECO:0007669"/>
    <property type="project" value="InterPro"/>
</dbReference>
<keyword evidence="1 2" id="KW-0812">Transmembrane</keyword>
<reference evidence="4 5" key="1">
    <citation type="journal article" date="2013" name="Nat. Commun.">
        <title>Genome sequence and functional genomic analysis of the oil-degrading bacterium Oleispira antarctica.</title>
        <authorList>
            <person name="Kube M."/>
            <person name="Chernikova T.N."/>
            <person name="Al-Ramahi Y."/>
            <person name="Beloqui A."/>
            <person name="Lopez-Cortez N."/>
            <person name="Guazzaroni M.E."/>
            <person name="Heipieper H.J."/>
            <person name="Klages S."/>
            <person name="Kotsyurbenko O.R."/>
            <person name="Langer I."/>
            <person name="Nechitaylo T.Y."/>
            <person name="Lunsdorf H."/>
            <person name="Fernandez M."/>
            <person name="Juarez S."/>
            <person name="Ciordia S."/>
            <person name="Singer A."/>
            <person name="Kagan O."/>
            <person name="Egorova O."/>
            <person name="Petit P.A."/>
            <person name="Stogios P."/>
            <person name="Kim Y."/>
            <person name="Tchigvintsev A."/>
            <person name="Flick R."/>
            <person name="Denaro R."/>
            <person name="Genovese M."/>
            <person name="Albar J.P."/>
            <person name="Reva O.N."/>
            <person name="Martinez-Gomariz M."/>
            <person name="Tran H."/>
            <person name="Ferrer M."/>
            <person name="Savchenko A."/>
            <person name="Yakunin A.F."/>
            <person name="Yakimov M.M."/>
            <person name="Golyshina O.V."/>
            <person name="Reinhardt R."/>
            <person name="Golyshin P.N."/>
        </authorList>
    </citation>
    <scope>NUCLEOTIDE SEQUENCE [LARGE SCALE GENOMIC DNA]</scope>
</reference>
<dbReference type="STRING" id="698738.OLEAN_C01910"/>
<dbReference type="PANTHER" id="PTHR12064">
    <property type="entry name" value="METAL TRANSPORTER CNNM"/>
    <property type="match status" value="1"/>
</dbReference>
<dbReference type="KEGG" id="oai:OLEAN_C01910"/>
<dbReference type="PANTHER" id="PTHR12064:SF94">
    <property type="entry name" value="UNEXTENDED PROTEIN"/>
    <property type="match status" value="1"/>
</dbReference>
<keyword evidence="1 2" id="KW-0472">Membrane</keyword>
<evidence type="ECO:0000313" key="4">
    <source>
        <dbReference type="EMBL" id="CCK74367.1"/>
    </source>
</evidence>
<gene>
    <name evidence="4" type="ORF">OLEAN_C01910</name>
</gene>
<keyword evidence="1 2" id="KW-1133">Transmembrane helix</keyword>
<evidence type="ECO:0000313" key="5">
    <source>
        <dbReference type="Proteomes" id="UP000032749"/>
    </source>
</evidence>
<dbReference type="AlphaFoldDB" id="R4YJI5"/>
<organism evidence="4 5">
    <name type="scientific">Oleispira antarctica RB-8</name>
    <dbReference type="NCBI Taxonomy" id="698738"/>
    <lineage>
        <taxon>Bacteria</taxon>
        <taxon>Pseudomonadati</taxon>
        <taxon>Pseudomonadota</taxon>
        <taxon>Gammaproteobacteria</taxon>
        <taxon>Oceanospirillales</taxon>
        <taxon>Oceanospirillaceae</taxon>
        <taxon>Oleispira</taxon>
    </lineage>
</organism>